<comment type="similarity">
    <text evidence="10">Belongs to the ZapG family.</text>
</comment>
<evidence type="ECO:0000256" key="6">
    <source>
        <dbReference type="ARBA" id="ARBA00022960"/>
    </source>
</evidence>
<evidence type="ECO:0000256" key="8">
    <source>
        <dbReference type="ARBA" id="ARBA00023136"/>
    </source>
</evidence>
<dbReference type="GO" id="GO:0051301">
    <property type="term" value="P:cell division"/>
    <property type="evidence" value="ECO:0007669"/>
    <property type="project" value="UniProtKB-KW"/>
</dbReference>
<organism evidence="15 16">
    <name type="scientific">Geopseudomonas guangdongensis</name>
    <dbReference type="NCBI Taxonomy" id="1245526"/>
    <lineage>
        <taxon>Bacteria</taxon>
        <taxon>Pseudomonadati</taxon>
        <taxon>Pseudomonadota</taxon>
        <taxon>Gammaproteobacteria</taxon>
        <taxon>Pseudomonadales</taxon>
        <taxon>Pseudomonadaceae</taxon>
        <taxon>Geopseudomonas</taxon>
    </lineage>
</organism>
<evidence type="ECO:0000256" key="5">
    <source>
        <dbReference type="ARBA" id="ARBA00022692"/>
    </source>
</evidence>
<evidence type="ECO:0000256" key="7">
    <source>
        <dbReference type="ARBA" id="ARBA00022989"/>
    </source>
</evidence>
<keyword evidence="4" id="KW-0132">Cell division</keyword>
<evidence type="ECO:0000256" key="4">
    <source>
        <dbReference type="ARBA" id="ARBA00022618"/>
    </source>
</evidence>
<keyword evidence="2" id="KW-1003">Cell membrane</keyword>
<sequence>MEQSLAGWLLPVVALIVGVVIGFLLARLLPGAAPGRAQHKMDEMQERFEAYQSEVINHFNATANLVQKLNQNYQDIQEHLSEGASRLALDELTRQRLIAALSDGAQPPRERLSSNVSGTEPPKDYAPGQSGILSDEPVVKHG</sequence>
<comment type="subcellular location">
    <subcellularLocation>
        <location evidence="1">Cell inner membrane</location>
        <topology evidence="1">Single-pass membrane protein</topology>
    </subcellularLocation>
</comment>
<evidence type="ECO:0000256" key="11">
    <source>
        <dbReference type="ARBA" id="ARBA00035703"/>
    </source>
</evidence>
<evidence type="ECO:0000256" key="14">
    <source>
        <dbReference type="SAM" id="Phobius"/>
    </source>
</evidence>
<protein>
    <recommendedName>
        <fullName evidence="11">Z-ring associated protein G</fullName>
    </recommendedName>
    <alternativeName>
        <fullName evidence="12">Cell division protein ZapG</fullName>
    </alternativeName>
</protein>
<evidence type="ECO:0000256" key="10">
    <source>
        <dbReference type="ARBA" id="ARBA00035657"/>
    </source>
</evidence>
<dbReference type="AlphaFoldDB" id="A0A1H2DYE2"/>
<keyword evidence="8 14" id="KW-0472">Membrane</keyword>
<dbReference type="RefSeq" id="WP_090211347.1">
    <property type="nucleotide sequence ID" value="NZ_LT629780.1"/>
</dbReference>
<dbReference type="Proteomes" id="UP000243063">
    <property type="component" value="Chromosome I"/>
</dbReference>
<reference evidence="16" key="1">
    <citation type="submission" date="2016-10" db="EMBL/GenBank/DDBJ databases">
        <authorList>
            <person name="Varghese N."/>
            <person name="Submissions S."/>
        </authorList>
    </citation>
    <scope>NUCLEOTIDE SEQUENCE [LARGE SCALE GENOMIC DNA]</scope>
    <source>
        <strain evidence="16">CCTCC 2012022</strain>
    </source>
</reference>
<feature type="transmembrane region" description="Helical" evidence="14">
    <location>
        <begin position="6"/>
        <end position="26"/>
    </location>
</feature>
<keyword evidence="3" id="KW-0997">Cell inner membrane</keyword>
<keyword evidence="5 14" id="KW-0812">Transmembrane</keyword>
<evidence type="ECO:0000313" key="16">
    <source>
        <dbReference type="Proteomes" id="UP000243063"/>
    </source>
</evidence>
<evidence type="ECO:0000256" key="2">
    <source>
        <dbReference type="ARBA" id="ARBA00022475"/>
    </source>
</evidence>
<dbReference type="PANTHER" id="PTHR39579">
    <property type="entry name" value="INNER MEMBRANE PROTEIN YHCB"/>
    <property type="match status" value="1"/>
</dbReference>
<accession>A0A1H2DYE2</accession>
<evidence type="ECO:0000256" key="13">
    <source>
        <dbReference type="SAM" id="MobiDB-lite"/>
    </source>
</evidence>
<dbReference type="STRING" id="1245526.SAMN05216580_0121"/>
<evidence type="ECO:0000256" key="1">
    <source>
        <dbReference type="ARBA" id="ARBA00004377"/>
    </source>
</evidence>
<dbReference type="Pfam" id="PF06295">
    <property type="entry name" value="ZapG-like"/>
    <property type="match status" value="1"/>
</dbReference>
<dbReference type="GO" id="GO:0005886">
    <property type="term" value="C:plasma membrane"/>
    <property type="evidence" value="ECO:0007669"/>
    <property type="project" value="UniProtKB-SubCell"/>
</dbReference>
<dbReference type="OrthoDB" id="7068713at2"/>
<evidence type="ECO:0000313" key="15">
    <source>
        <dbReference type="EMBL" id="SDT87867.1"/>
    </source>
</evidence>
<keyword evidence="7 14" id="KW-1133">Transmembrane helix</keyword>
<feature type="region of interest" description="Disordered" evidence="13">
    <location>
        <begin position="103"/>
        <end position="142"/>
    </location>
</feature>
<keyword evidence="16" id="KW-1185">Reference proteome</keyword>
<dbReference type="GO" id="GO:0008360">
    <property type="term" value="P:regulation of cell shape"/>
    <property type="evidence" value="ECO:0007669"/>
    <property type="project" value="UniProtKB-KW"/>
</dbReference>
<keyword evidence="6" id="KW-0133">Cell shape</keyword>
<dbReference type="EMBL" id="LT629780">
    <property type="protein sequence ID" value="SDT87867.1"/>
    <property type="molecule type" value="Genomic_DNA"/>
</dbReference>
<evidence type="ECO:0000256" key="9">
    <source>
        <dbReference type="ARBA" id="ARBA00023306"/>
    </source>
</evidence>
<name>A0A1H2DYE2_9GAMM</name>
<evidence type="ECO:0000256" key="12">
    <source>
        <dbReference type="ARBA" id="ARBA00035727"/>
    </source>
</evidence>
<evidence type="ECO:0000256" key="3">
    <source>
        <dbReference type="ARBA" id="ARBA00022519"/>
    </source>
</evidence>
<proteinExistence type="inferred from homology"/>
<gene>
    <name evidence="15" type="ORF">SAMN05216580_0121</name>
</gene>
<dbReference type="InterPro" id="IPR009386">
    <property type="entry name" value="ZapG-like"/>
</dbReference>
<dbReference type="PANTHER" id="PTHR39579:SF1">
    <property type="entry name" value="INNER MEMBRANE PROTEIN YHCB"/>
    <property type="match status" value="1"/>
</dbReference>
<keyword evidence="9" id="KW-0131">Cell cycle</keyword>